<gene>
    <name evidence="1" type="ORF">L6164_014327</name>
</gene>
<reference evidence="1 2" key="1">
    <citation type="journal article" date="2022" name="DNA Res.">
        <title>Chromosomal-level genome assembly of the orchid tree Bauhinia variegata (Leguminosae; Cercidoideae) supports the allotetraploid origin hypothesis of Bauhinia.</title>
        <authorList>
            <person name="Zhong Y."/>
            <person name="Chen Y."/>
            <person name="Zheng D."/>
            <person name="Pang J."/>
            <person name="Liu Y."/>
            <person name="Luo S."/>
            <person name="Meng S."/>
            <person name="Qian L."/>
            <person name="Wei D."/>
            <person name="Dai S."/>
            <person name="Zhou R."/>
        </authorList>
    </citation>
    <scope>NUCLEOTIDE SEQUENCE [LARGE SCALE GENOMIC DNA]</scope>
    <source>
        <strain evidence="1">BV-YZ2020</strain>
    </source>
</reference>
<proteinExistence type="predicted"/>
<evidence type="ECO:0000313" key="1">
    <source>
        <dbReference type="EMBL" id="KAI4335705.1"/>
    </source>
</evidence>
<name>A0ACB9NLR8_BAUVA</name>
<keyword evidence="2" id="KW-1185">Reference proteome</keyword>
<dbReference type="EMBL" id="CM039431">
    <property type="protein sequence ID" value="KAI4335705.1"/>
    <property type="molecule type" value="Genomic_DNA"/>
</dbReference>
<sequence>MFFLILVFIRKRDTWPTLLKLAGYLKKFHNKCLNRTQHENYTESQIWNDSRYFSYFLLFSCWASFLKEGKWAIDSDLDISRNLTSRTEGGSTKLSHVPPRMAICRSYLGNSKGKMISLLTILENHNIYKLINSCEEKNCIASHIRLINRTN</sequence>
<dbReference type="Proteomes" id="UP000828941">
    <property type="component" value="Chromosome 6"/>
</dbReference>
<accession>A0ACB9NLR8</accession>
<organism evidence="1 2">
    <name type="scientific">Bauhinia variegata</name>
    <name type="common">Purple orchid tree</name>
    <name type="synonym">Phanera variegata</name>
    <dbReference type="NCBI Taxonomy" id="167791"/>
    <lineage>
        <taxon>Eukaryota</taxon>
        <taxon>Viridiplantae</taxon>
        <taxon>Streptophyta</taxon>
        <taxon>Embryophyta</taxon>
        <taxon>Tracheophyta</taxon>
        <taxon>Spermatophyta</taxon>
        <taxon>Magnoliopsida</taxon>
        <taxon>eudicotyledons</taxon>
        <taxon>Gunneridae</taxon>
        <taxon>Pentapetalae</taxon>
        <taxon>rosids</taxon>
        <taxon>fabids</taxon>
        <taxon>Fabales</taxon>
        <taxon>Fabaceae</taxon>
        <taxon>Cercidoideae</taxon>
        <taxon>Cercideae</taxon>
        <taxon>Bauhiniinae</taxon>
        <taxon>Bauhinia</taxon>
    </lineage>
</organism>
<protein>
    <submittedName>
        <fullName evidence="1">Uncharacterized protein</fullName>
    </submittedName>
</protein>
<evidence type="ECO:0000313" key="2">
    <source>
        <dbReference type="Proteomes" id="UP000828941"/>
    </source>
</evidence>
<comment type="caution">
    <text evidence="1">The sequence shown here is derived from an EMBL/GenBank/DDBJ whole genome shotgun (WGS) entry which is preliminary data.</text>
</comment>